<dbReference type="PROSITE" id="PS51729">
    <property type="entry name" value="GNAT_YJDJ"/>
    <property type="match status" value="1"/>
</dbReference>
<dbReference type="InterPro" id="IPR031165">
    <property type="entry name" value="GNAT_YJDJ"/>
</dbReference>
<accession>A0AB39YYN1</accession>
<comment type="similarity">
    <text evidence="1">Belongs to the NATD1 family.</text>
</comment>
<proteinExistence type="inferred from homology"/>
<dbReference type="Gene3D" id="3.40.630.30">
    <property type="match status" value="1"/>
</dbReference>
<feature type="domain" description="N-acetyltransferase" evidence="4">
    <location>
        <begin position="58"/>
        <end position="144"/>
    </location>
</feature>
<dbReference type="InterPro" id="IPR016181">
    <property type="entry name" value="Acyl_CoA_acyltransferase"/>
</dbReference>
<dbReference type="SUPFAM" id="SSF55729">
    <property type="entry name" value="Acyl-CoA N-acyltransferases (Nat)"/>
    <property type="match status" value="1"/>
</dbReference>
<dbReference type="PANTHER" id="PTHR31435">
    <property type="entry name" value="PROTEIN NATD1"/>
    <property type="match status" value="1"/>
</dbReference>
<keyword evidence="5" id="KW-1185">Reference proteome</keyword>
<gene>
    <name evidence="6" type="primary">LOC108005631</name>
</gene>
<dbReference type="GeneID" id="108005631"/>
<dbReference type="AlphaFoldDB" id="A0AB39YYN1"/>
<reference evidence="6" key="1">
    <citation type="submission" date="2025-08" db="UniProtKB">
        <authorList>
            <consortium name="RefSeq"/>
        </authorList>
    </citation>
    <scope>IDENTIFICATION</scope>
</reference>
<dbReference type="Proteomes" id="UP001652628">
    <property type="component" value="Chromosome 3"/>
</dbReference>
<dbReference type="Pfam" id="PF14542">
    <property type="entry name" value="Acetyltransf_CG"/>
    <property type="match status" value="1"/>
</dbReference>
<dbReference type="RefSeq" id="XP_016924431.3">
    <property type="nucleotide sequence ID" value="XM_017068942.4"/>
</dbReference>
<dbReference type="InterPro" id="IPR045057">
    <property type="entry name" value="Gcn5-rel_NAT"/>
</dbReference>
<organism evidence="5 6">
    <name type="scientific">Drosophila suzukii</name>
    <name type="common">Spotted-wing drosophila fruit fly</name>
    <dbReference type="NCBI Taxonomy" id="28584"/>
    <lineage>
        <taxon>Eukaryota</taxon>
        <taxon>Metazoa</taxon>
        <taxon>Ecdysozoa</taxon>
        <taxon>Arthropoda</taxon>
        <taxon>Hexapoda</taxon>
        <taxon>Insecta</taxon>
        <taxon>Pterygota</taxon>
        <taxon>Neoptera</taxon>
        <taxon>Endopterygota</taxon>
        <taxon>Diptera</taxon>
        <taxon>Brachycera</taxon>
        <taxon>Muscomorpha</taxon>
        <taxon>Ephydroidea</taxon>
        <taxon>Drosophilidae</taxon>
        <taxon>Drosophila</taxon>
        <taxon>Sophophora</taxon>
    </lineage>
</organism>
<protein>
    <recommendedName>
        <fullName evidence="2">Protein NATD1</fullName>
    </recommendedName>
    <alternativeName>
        <fullName evidence="3">N-acetyltransferase domain-containing protein 1</fullName>
    </alternativeName>
</protein>
<evidence type="ECO:0000256" key="2">
    <source>
        <dbReference type="ARBA" id="ARBA00020243"/>
    </source>
</evidence>
<evidence type="ECO:0000259" key="4">
    <source>
        <dbReference type="PROSITE" id="PS51729"/>
    </source>
</evidence>
<evidence type="ECO:0000313" key="5">
    <source>
        <dbReference type="Proteomes" id="UP001652628"/>
    </source>
</evidence>
<dbReference type="PANTHER" id="PTHR31435:SF9">
    <property type="entry name" value="PROTEIN NATD1"/>
    <property type="match status" value="1"/>
</dbReference>
<evidence type="ECO:0000313" key="6">
    <source>
        <dbReference type="RefSeq" id="XP_016924431.3"/>
    </source>
</evidence>
<evidence type="ECO:0000256" key="1">
    <source>
        <dbReference type="ARBA" id="ARBA00006233"/>
    </source>
</evidence>
<sequence>MKMFTKLLPIFCLYGGRRTYSMCCKVYSIPTSTKTFTGPLLKAPKFCLQARGFGTHIVIRRSNDRFFIDIGEQRAELLYSISDGVMTIKSTQVPKELGGHGIGKLLAKAALDFALLNGHFIVIKCRFVQHYIDKYEPQYAKYILN</sequence>
<name>A0AB39YYN1_DROSZ</name>
<evidence type="ECO:0000256" key="3">
    <source>
        <dbReference type="ARBA" id="ARBA00031876"/>
    </source>
</evidence>